<organism evidence="7">
    <name type="scientific">Kitasatospora sp. CMC57</name>
    <dbReference type="NCBI Taxonomy" id="3231513"/>
    <lineage>
        <taxon>Bacteria</taxon>
        <taxon>Bacillati</taxon>
        <taxon>Actinomycetota</taxon>
        <taxon>Actinomycetes</taxon>
        <taxon>Kitasatosporales</taxon>
        <taxon>Streptomycetaceae</taxon>
        <taxon>Kitasatospora</taxon>
    </lineage>
</organism>
<dbReference type="EMBL" id="AP035881">
    <property type="protein sequence ID" value="BFP47108.1"/>
    <property type="molecule type" value="Genomic_DNA"/>
</dbReference>
<dbReference type="Pfam" id="PF14464">
    <property type="entry name" value="Prok-JAB"/>
    <property type="match status" value="1"/>
</dbReference>
<evidence type="ECO:0000313" key="7">
    <source>
        <dbReference type="EMBL" id="BFP47108.1"/>
    </source>
</evidence>
<feature type="domain" description="JAB" evidence="6">
    <location>
        <begin position="69"/>
        <end position="122"/>
    </location>
</feature>
<dbReference type="InterPro" id="IPR028090">
    <property type="entry name" value="JAB_dom_prok"/>
</dbReference>
<keyword evidence="4" id="KW-0862">Zinc</keyword>
<sequence length="176" mass="18572">MTVHRLTPLPTGPARGQLLVSENVLAPTQAALQASSGADGRRHEGAVLWLGRVLDTATLVLAAATPPAVTSPGRVHLDEHTVGAVARTARAHGLGVVAQVHSHPGADTRHSDGDDQLVLMPFEGMFSLVVASYGTGALRPDRGAGLHQYQDGRWVRITDLTAMIIVPSHLSIQEPR</sequence>
<evidence type="ECO:0000256" key="2">
    <source>
        <dbReference type="ARBA" id="ARBA00022723"/>
    </source>
</evidence>
<dbReference type="GO" id="GO:0008237">
    <property type="term" value="F:metallopeptidase activity"/>
    <property type="evidence" value="ECO:0007669"/>
    <property type="project" value="UniProtKB-KW"/>
</dbReference>
<keyword evidence="3" id="KW-0378">Hydrolase</keyword>
<gene>
    <name evidence="7" type="ORF">KCMC57_34760</name>
</gene>
<dbReference type="GO" id="GO:0006508">
    <property type="term" value="P:proteolysis"/>
    <property type="evidence" value="ECO:0007669"/>
    <property type="project" value="UniProtKB-KW"/>
</dbReference>
<evidence type="ECO:0000256" key="3">
    <source>
        <dbReference type="ARBA" id="ARBA00022801"/>
    </source>
</evidence>
<dbReference type="GO" id="GO:0046872">
    <property type="term" value="F:metal ion binding"/>
    <property type="evidence" value="ECO:0007669"/>
    <property type="project" value="UniProtKB-KW"/>
</dbReference>
<proteinExistence type="predicted"/>
<keyword evidence="2" id="KW-0479">Metal-binding</keyword>
<evidence type="ECO:0000259" key="6">
    <source>
        <dbReference type="Pfam" id="PF14464"/>
    </source>
</evidence>
<protein>
    <recommendedName>
        <fullName evidence="6">JAB domain-containing protein</fullName>
    </recommendedName>
</protein>
<reference evidence="7" key="1">
    <citation type="submission" date="2024-07" db="EMBL/GenBank/DDBJ databases">
        <title>Complete genome sequences of cellulolytic bacteria, Kitasatospora sp. CMC57 and Streptomyces sp. CMC78, isolated from Japanese agricultural soil.</title>
        <authorList>
            <person name="Hashimoto T."/>
            <person name="Ito M."/>
            <person name="Iwamoto M."/>
            <person name="Fukahori D."/>
            <person name="Shoda T."/>
            <person name="Sakoda M."/>
            <person name="Morohoshi T."/>
            <person name="Mitsuboshi M."/>
            <person name="Nishizawa T."/>
        </authorList>
    </citation>
    <scope>NUCLEOTIDE SEQUENCE</scope>
    <source>
        <strain evidence="7">CMC57</strain>
    </source>
</reference>
<dbReference type="AlphaFoldDB" id="A0AB33K073"/>
<evidence type="ECO:0000256" key="1">
    <source>
        <dbReference type="ARBA" id="ARBA00022670"/>
    </source>
</evidence>
<keyword evidence="1" id="KW-0645">Protease</keyword>
<accession>A0AB33K073</accession>
<keyword evidence="5" id="KW-0482">Metalloprotease</keyword>
<dbReference type="SUPFAM" id="SSF102712">
    <property type="entry name" value="JAB1/MPN domain"/>
    <property type="match status" value="1"/>
</dbReference>
<evidence type="ECO:0000256" key="5">
    <source>
        <dbReference type="ARBA" id="ARBA00023049"/>
    </source>
</evidence>
<dbReference type="RefSeq" id="WP_407989493.1">
    <property type="nucleotide sequence ID" value="NZ_AP035881.2"/>
</dbReference>
<dbReference type="Gene3D" id="3.40.140.10">
    <property type="entry name" value="Cytidine Deaminase, domain 2"/>
    <property type="match status" value="1"/>
</dbReference>
<name>A0AB33K073_9ACTN</name>
<evidence type="ECO:0000256" key="4">
    <source>
        <dbReference type="ARBA" id="ARBA00022833"/>
    </source>
</evidence>